<dbReference type="GO" id="GO:0061462">
    <property type="term" value="P:protein localization to lysosome"/>
    <property type="evidence" value="ECO:0007669"/>
    <property type="project" value="TreeGrafter"/>
</dbReference>
<evidence type="ECO:0000256" key="3">
    <source>
        <dbReference type="ARBA" id="ARBA00023228"/>
    </source>
</evidence>
<accession>A0AAN9W0Z5</accession>
<dbReference type="AlphaFoldDB" id="A0AAN9W0Z5"/>
<sequence>MDHEEEFLNVFFNHVSQLNFDKAKEIVERERESLRLAQGDPWAMLLAHLPQIAVAEKSYIDLGFLVTKNKGFLRKDNSLRSMYDILRGDFRRLEDVTRQSTGDRTIMTVASQLCQFLTARIELIDFYEKMHLMGTGKQMKYEELLVQIEDIVDKHALSFPHMVLTSIKAALSLECEILAHLLRAQLEMQLWRFLQSLMQLHGAHTRITAWERTLHSKDSWKLAPFLKSSQLPALFQWLLKLKAAFVSKFSLYFFTTLAQQTPLQEMKNLYSRQSSDYYHKIQSFQRRYDATAVMLVFDAHQLEDFAGPGYHHPQKPVEPLQDLDCYSIMFSYPVKAQSHMPNIVKVITERASELAAVDRVVFYFSPRDQNTYVMSSIDPRVTLVVVFDSKKAEKESYITNFVLDLSLQLRCNKVFANLKLNTK</sequence>
<dbReference type="GO" id="GO:0034198">
    <property type="term" value="P:cellular response to amino acid starvation"/>
    <property type="evidence" value="ECO:0007669"/>
    <property type="project" value="TreeGrafter"/>
</dbReference>
<dbReference type="Gene3D" id="1.10.3450.30">
    <property type="match status" value="1"/>
</dbReference>
<dbReference type="SUPFAM" id="SSF160651">
    <property type="entry name" value="FLJ32549 C-terminal domain-like"/>
    <property type="match status" value="1"/>
</dbReference>
<keyword evidence="2" id="KW-0472">Membrane</keyword>
<dbReference type="Proteomes" id="UP001378592">
    <property type="component" value="Unassembled WGS sequence"/>
</dbReference>
<dbReference type="InterPro" id="IPR038060">
    <property type="entry name" value="C12orf66-like_central_sf"/>
</dbReference>
<dbReference type="SUPFAM" id="SSF158548">
    <property type="entry name" value="FLJ32549 domain-like"/>
    <property type="match status" value="1"/>
</dbReference>
<dbReference type="PANTHER" id="PTHR31581">
    <property type="entry name" value="KICSTOR COMPLEX PROTEIN C12ORF66"/>
    <property type="match status" value="1"/>
</dbReference>
<keyword evidence="7" id="KW-1185">Reference proteome</keyword>
<dbReference type="EMBL" id="JAZDUA010000008">
    <property type="protein sequence ID" value="KAK7873876.1"/>
    <property type="molecule type" value="Genomic_DNA"/>
</dbReference>
<dbReference type="GO" id="GO:0005765">
    <property type="term" value="C:lysosomal membrane"/>
    <property type="evidence" value="ECO:0007669"/>
    <property type="project" value="UniProtKB-SubCell"/>
</dbReference>
<dbReference type="GO" id="GO:1904262">
    <property type="term" value="P:negative regulation of TORC1 signaling"/>
    <property type="evidence" value="ECO:0007669"/>
    <property type="project" value="TreeGrafter"/>
</dbReference>
<comment type="similarity">
    <text evidence="4">Belongs to the KICS2 family.</text>
</comment>
<name>A0AAN9W0Z5_9ORTH</name>
<keyword evidence="3" id="KW-0458">Lysosome</keyword>
<gene>
    <name evidence="6" type="ORF">R5R35_005738</name>
</gene>
<protein>
    <recommendedName>
        <fullName evidence="5">KICSTOR subunit 2</fullName>
    </recommendedName>
</protein>
<dbReference type="Pfam" id="PF09404">
    <property type="entry name" value="C12orf66_like"/>
    <property type="match status" value="1"/>
</dbReference>
<comment type="subcellular location">
    <subcellularLocation>
        <location evidence="1">Lysosome membrane</location>
    </subcellularLocation>
</comment>
<evidence type="ECO:0000256" key="4">
    <source>
        <dbReference type="ARBA" id="ARBA00060863"/>
    </source>
</evidence>
<comment type="caution">
    <text evidence="6">The sequence shown here is derived from an EMBL/GenBank/DDBJ whole genome shotgun (WGS) entry which is preliminary data.</text>
</comment>
<evidence type="ECO:0000313" key="7">
    <source>
        <dbReference type="Proteomes" id="UP001378592"/>
    </source>
</evidence>
<dbReference type="FunFam" id="1.10.3450.30:FF:000001">
    <property type="entry name" value="KICSTOR complex protein C12orf66 homolog"/>
    <property type="match status" value="1"/>
</dbReference>
<organism evidence="6 7">
    <name type="scientific">Gryllus longicercus</name>
    <dbReference type="NCBI Taxonomy" id="2509291"/>
    <lineage>
        <taxon>Eukaryota</taxon>
        <taxon>Metazoa</taxon>
        <taxon>Ecdysozoa</taxon>
        <taxon>Arthropoda</taxon>
        <taxon>Hexapoda</taxon>
        <taxon>Insecta</taxon>
        <taxon>Pterygota</taxon>
        <taxon>Neoptera</taxon>
        <taxon>Polyneoptera</taxon>
        <taxon>Orthoptera</taxon>
        <taxon>Ensifera</taxon>
        <taxon>Gryllidea</taxon>
        <taxon>Grylloidea</taxon>
        <taxon>Gryllidae</taxon>
        <taxon>Gryllinae</taxon>
        <taxon>Gryllus</taxon>
    </lineage>
</organism>
<evidence type="ECO:0000256" key="1">
    <source>
        <dbReference type="ARBA" id="ARBA00004656"/>
    </source>
</evidence>
<dbReference type="GO" id="GO:0042149">
    <property type="term" value="P:cellular response to glucose starvation"/>
    <property type="evidence" value="ECO:0007669"/>
    <property type="project" value="TreeGrafter"/>
</dbReference>
<dbReference type="InterPro" id="IPR018544">
    <property type="entry name" value="KICS_2"/>
</dbReference>
<dbReference type="PANTHER" id="PTHR31581:SF1">
    <property type="entry name" value="KICSTOR SUBUNIT 2"/>
    <property type="match status" value="1"/>
</dbReference>
<evidence type="ECO:0000256" key="2">
    <source>
        <dbReference type="ARBA" id="ARBA00023136"/>
    </source>
</evidence>
<reference evidence="6 7" key="1">
    <citation type="submission" date="2024-03" db="EMBL/GenBank/DDBJ databases">
        <title>The genome assembly and annotation of the cricket Gryllus longicercus Weissman &amp; Gray.</title>
        <authorList>
            <person name="Szrajer S."/>
            <person name="Gray D."/>
            <person name="Ylla G."/>
        </authorList>
    </citation>
    <scope>NUCLEOTIDE SEQUENCE [LARGE SCALE GENOMIC DNA]</scope>
    <source>
        <strain evidence="6">DAG 2021-001</strain>
        <tissue evidence="6">Whole body minus gut</tissue>
    </source>
</reference>
<evidence type="ECO:0000313" key="6">
    <source>
        <dbReference type="EMBL" id="KAK7873876.1"/>
    </source>
</evidence>
<evidence type="ECO:0000256" key="5">
    <source>
        <dbReference type="ARBA" id="ARBA00072667"/>
    </source>
</evidence>
<proteinExistence type="inferred from homology"/>